<evidence type="ECO:0000313" key="2">
    <source>
        <dbReference type="Proteomes" id="UP000789920"/>
    </source>
</evidence>
<gene>
    <name evidence="1" type="ORF">RPERSI_LOCUS14760</name>
</gene>
<feature type="non-terminal residue" evidence="1">
    <location>
        <position position="1"/>
    </location>
</feature>
<comment type="caution">
    <text evidence="1">The sequence shown here is derived from an EMBL/GenBank/DDBJ whole genome shotgun (WGS) entry which is preliminary data.</text>
</comment>
<evidence type="ECO:0000313" key="1">
    <source>
        <dbReference type="EMBL" id="CAG8756751.1"/>
    </source>
</evidence>
<protein>
    <submittedName>
        <fullName evidence="1">1130_t:CDS:1</fullName>
    </submittedName>
</protein>
<sequence length="103" mass="11752">KEISFKKYGFNIIQTSDFSSSTSTNTAITRQDLLIHIGSLQDTVAAVASLLNHLEKKTKEYSNGSSCKEYALLRTKLNDIYMELKKRKSQKDMLQKIKDLESM</sequence>
<dbReference type="Proteomes" id="UP000789920">
    <property type="component" value="Unassembled WGS sequence"/>
</dbReference>
<organism evidence="1 2">
    <name type="scientific">Racocetra persica</name>
    <dbReference type="NCBI Taxonomy" id="160502"/>
    <lineage>
        <taxon>Eukaryota</taxon>
        <taxon>Fungi</taxon>
        <taxon>Fungi incertae sedis</taxon>
        <taxon>Mucoromycota</taxon>
        <taxon>Glomeromycotina</taxon>
        <taxon>Glomeromycetes</taxon>
        <taxon>Diversisporales</taxon>
        <taxon>Gigasporaceae</taxon>
        <taxon>Racocetra</taxon>
    </lineage>
</organism>
<proteinExistence type="predicted"/>
<dbReference type="EMBL" id="CAJVQC010034588">
    <property type="protein sequence ID" value="CAG8756751.1"/>
    <property type="molecule type" value="Genomic_DNA"/>
</dbReference>
<reference evidence="1" key="1">
    <citation type="submission" date="2021-06" db="EMBL/GenBank/DDBJ databases">
        <authorList>
            <person name="Kallberg Y."/>
            <person name="Tangrot J."/>
            <person name="Rosling A."/>
        </authorList>
    </citation>
    <scope>NUCLEOTIDE SEQUENCE</scope>
    <source>
        <strain evidence="1">MA461A</strain>
    </source>
</reference>
<keyword evidence="2" id="KW-1185">Reference proteome</keyword>
<accession>A0ACA9QLQ0</accession>
<name>A0ACA9QLQ0_9GLOM</name>